<gene>
    <name evidence="10" type="ORF">FHX33_003152</name>
</gene>
<dbReference type="GO" id="GO:0035556">
    <property type="term" value="P:intracellular signal transduction"/>
    <property type="evidence" value="ECO:0007669"/>
    <property type="project" value="InterPro"/>
</dbReference>
<dbReference type="CDD" id="cd00038">
    <property type="entry name" value="CAP_ED"/>
    <property type="match status" value="1"/>
</dbReference>
<dbReference type="Gene3D" id="2.30.30.60">
    <property type="match status" value="1"/>
</dbReference>
<feature type="transmembrane region" description="Helical" evidence="6">
    <location>
        <begin position="851"/>
        <end position="874"/>
    </location>
</feature>
<feature type="transmembrane region" description="Helical" evidence="6">
    <location>
        <begin position="880"/>
        <end position="910"/>
    </location>
</feature>
<dbReference type="SUPFAM" id="SSF50182">
    <property type="entry name" value="Sm-like ribonucleoproteins"/>
    <property type="match status" value="1"/>
</dbReference>
<evidence type="ECO:0000256" key="2">
    <source>
        <dbReference type="ARBA" id="ARBA00022692"/>
    </source>
</evidence>
<comment type="subcellular location">
    <subcellularLocation>
        <location evidence="1">Membrane</location>
    </subcellularLocation>
</comment>
<dbReference type="Pfam" id="PF00672">
    <property type="entry name" value="HAMP"/>
    <property type="match status" value="1"/>
</dbReference>
<dbReference type="CDD" id="cd07302">
    <property type="entry name" value="CHD"/>
    <property type="match status" value="1"/>
</dbReference>
<dbReference type="SMART" id="SM00044">
    <property type="entry name" value="CYCc"/>
    <property type="match status" value="1"/>
</dbReference>
<reference evidence="10 11" key="1">
    <citation type="submission" date="2020-08" db="EMBL/GenBank/DDBJ databases">
        <title>Sequencing the genomes of 1000 actinobacteria strains.</title>
        <authorList>
            <person name="Klenk H.-P."/>
        </authorList>
    </citation>
    <scope>NUCLEOTIDE SEQUENCE [LARGE SCALE GENOMIC DNA]</scope>
    <source>
        <strain evidence="10 11">DSM 20146</strain>
    </source>
</reference>
<dbReference type="SUPFAM" id="SSF55073">
    <property type="entry name" value="Nucleotide cyclase"/>
    <property type="match status" value="1"/>
</dbReference>
<proteinExistence type="predicted"/>
<dbReference type="InterPro" id="IPR006685">
    <property type="entry name" value="MscS_channel_2nd"/>
</dbReference>
<feature type="domain" description="Guanylate cyclase" evidence="8">
    <location>
        <begin position="562"/>
        <end position="690"/>
    </location>
</feature>
<dbReference type="Proteomes" id="UP000538196">
    <property type="component" value="Unassembled WGS sequence"/>
</dbReference>
<feature type="domain" description="Cyclic nucleotide-binding" evidence="7">
    <location>
        <begin position="1072"/>
        <end position="1191"/>
    </location>
</feature>
<dbReference type="Pfam" id="PF00027">
    <property type="entry name" value="cNMP_binding"/>
    <property type="match status" value="1"/>
</dbReference>
<dbReference type="PROSITE" id="PS50042">
    <property type="entry name" value="CNMP_BINDING_3"/>
    <property type="match status" value="1"/>
</dbReference>
<evidence type="ECO:0000256" key="1">
    <source>
        <dbReference type="ARBA" id="ARBA00004370"/>
    </source>
</evidence>
<evidence type="ECO:0000256" key="6">
    <source>
        <dbReference type="SAM" id="Phobius"/>
    </source>
</evidence>
<dbReference type="GO" id="GO:0016020">
    <property type="term" value="C:membrane"/>
    <property type="evidence" value="ECO:0007669"/>
    <property type="project" value="UniProtKB-SubCell"/>
</dbReference>
<dbReference type="AlphaFoldDB" id="A0A7W4UY91"/>
<dbReference type="SUPFAM" id="SSF158472">
    <property type="entry name" value="HAMP domain-like"/>
    <property type="match status" value="1"/>
</dbReference>
<sequence>MTADTLETASVPPEATPPGSAVPPASAPPPATPRRRRRGGLSIQSKLLLMLLGVSIFSVLVTGVIGYVNATDSLKEAALKQLTSVRETRAAEIERVFANVRSAVVLGSSNQSAIDASAAFNDAFAQLGTATLPPARSQALDAFYADTFVPALDKRSENTYSADGFTPEGAGAYLQSYYTAPYKLDYDKAIAQTDAGDGSAWSAANARYNHYFSDLVTNLNFDDALLLNTQGDVVYSAYKGTDLGTNVLTGPYKNSLLSTAYQQVLTTNTLDATVTTDFERYLPSLGVPTIWVVSPVGQDGKLSGVLAFQINIDTINNVMTGNEGWAKQGLGSTGEVYIAGPDKTMRSASRLLIQDPKAYEQQAIAAGTPPAVAKRIVDVKGTVLLQPVNTVAVNNALKGKTGTSIGASYVGKENLAAYAPLDVQGLNWVIVAREDTSEAFAPAADFTRNLVLSTAALVLVVCLLSLLLAQVFLRPLRRLLDAVKRVAAGEVGVQVDTKSRDEIADLGAAFNDMSRSLQVKADLLEAEQEEHERLLLTLMPEGVAKRYRQGDETIAEDHQDVTVLFADIAGFDDYARGKDSAESLALLNSIVRSFDEAAEKHGVERVRTTRQEGYLASCGLTVPRVDNARRMVEFAIAMQGILDRYGAQNGIELKLRAGIDSGTVTSGLVGRTSVVYDMWGDAVNLAHRVQDVSSSPGIYLTQRVVDSSRIPSATPIRECWRRRPVACGSGASMRRRRVSDITGQPWFWPALIIVIGLPVVLLVLTELIAWMTRRGNPAAKIVRLVRNYVLPLGALLILLSQVDLGSRDVTSTKVVATVFGFLLILVLLNGLNVALFATADRGSWRARIPSIFVDIVRLLLIVICLAVLFAWVWGADVGGLFTALGVSSIVIGLALQNAVGPIVSGLFLLFEQPFRLGDWLDTGSVRGRVIEVNWRAVHIDTGNGIQIVPNGSLADASFTNLSKAPGPFLLSSTLTFTTDDAPQDVVRLLRTVAAELPMLARGASPAAYPVGGGKYQIDIPVDSPSQGDQTLALFLTWLWYAARRAELHLDGDLTDDYRTPERLRELLARVAATLHIAEDEVEEFASRATLERYGAGETIQRAGGIPDSTGVIAVGEARLDAVAEDGSLLPLGQLGVNDYIGLTALTGEKLFTSVVALTDVTLVTVPVPVLEELVRRRPLLAREIGQTIDNRKAMAERAGGDVSETRGLRR</sequence>
<feature type="transmembrane region" description="Helical" evidence="6">
    <location>
        <begin position="784"/>
        <end position="802"/>
    </location>
</feature>
<dbReference type="InterPro" id="IPR001054">
    <property type="entry name" value="A/G_cyclase"/>
</dbReference>
<keyword evidence="3 6" id="KW-1133">Transmembrane helix</keyword>
<keyword evidence="11" id="KW-1185">Reference proteome</keyword>
<dbReference type="InterPro" id="IPR003660">
    <property type="entry name" value="HAMP_dom"/>
</dbReference>
<dbReference type="GO" id="GO:0055085">
    <property type="term" value="P:transmembrane transport"/>
    <property type="evidence" value="ECO:0007669"/>
    <property type="project" value="InterPro"/>
</dbReference>
<accession>A0A7W4UY91</accession>
<feature type="transmembrane region" description="Helical" evidence="6">
    <location>
        <begin position="746"/>
        <end position="772"/>
    </location>
</feature>
<dbReference type="Gene3D" id="1.10.287.1260">
    <property type="match status" value="1"/>
</dbReference>
<dbReference type="Gene3D" id="1.10.8.500">
    <property type="entry name" value="HAMP domain in histidine kinase"/>
    <property type="match status" value="1"/>
</dbReference>
<dbReference type="Gene3D" id="3.30.450.20">
    <property type="entry name" value="PAS domain"/>
    <property type="match status" value="1"/>
</dbReference>
<dbReference type="Gene3D" id="2.60.120.10">
    <property type="entry name" value="Jelly Rolls"/>
    <property type="match status" value="1"/>
</dbReference>
<feature type="transmembrane region" description="Helical" evidence="6">
    <location>
        <begin position="47"/>
        <end position="70"/>
    </location>
</feature>
<dbReference type="EMBL" id="JACHVP010000003">
    <property type="protein sequence ID" value="MBB2968382.1"/>
    <property type="molecule type" value="Genomic_DNA"/>
</dbReference>
<dbReference type="Gene3D" id="3.30.70.1230">
    <property type="entry name" value="Nucleotide cyclase"/>
    <property type="match status" value="1"/>
</dbReference>
<evidence type="ECO:0000256" key="3">
    <source>
        <dbReference type="ARBA" id="ARBA00022989"/>
    </source>
</evidence>
<dbReference type="InterPro" id="IPR000595">
    <property type="entry name" value="cNMP-bd_dom"/>
</dbReference>
<dbReference type="PROSITE" id="PS50125">
    <property type="entry name" value="GUANYLATE_CYCLASE_2"/>
    <property type="match status" value="1"/>
</dbReference>
<evidence type="ECO:0000259" key="7">
    <source>
        <dbReference type="PROSITE" id="PS50042"/>
    </source>
</evidence>
<dbReference type="InterPro" id="IPR014710">
    <property type="entry name" value="RmlC-like_jellyroll"/>
</dbReference>
<dbReference type="GO" id="GO:0009190">
    <property type="term" value="P:cyclic nucleotide biosynthetic process"/>
    <property type="evidence" value="ECO:0007669"/>
    <property type="project" value="InterPro"/>
</dbReference>
<dbReference type="PROSITE" id="PS50885">
    <property type="entry name" value="HAMP"/>
    <property type="match status" value="1"/>
</dbReference>
<dbReference type="Pfam" id="PF00924">
    <property type="entry name" value="MS_channel_2nd"/>
    <property type="match status" value="1"/>
</dbReference>
<keyword evidence="2 6" id="KW-0812">Transmembrane</keyword>
<dbReference type="SMART" id="SM00304">
    <property type="entry name" value="HAMP"/>
    <property type="match status" value="1"/>
</dbReference>
<evidence type="ECO:0000313" key="10">
    <source>
        <dbReference type="EMBL" id="MBB2968382.1"/>
    </source>
</evidence>
<dbReference type="Pfam" id="PF00211">
    <property type="entry name" value="Guanylate_cyc"/>
    <property type="match status" value="1"/>
</dbReference>
<dbReference type="SUPFAM" id="SSF51206">
    <property type="entry name" value="cAMP-binding domain-like"/>
    <property type="match status" value="1"/>
</dbReference>
<dbReference type="PANTHER" id="PTHR45655">
    <property type="entry name" value="GUANYLATE CYCLASE SOLUBLE SUBUNIT BETA-2"/>
    <property type="match status" value="1"/>
</dbReference>
<dbReference type="GO" id="GO:0004016">
    <property type="term" value="F:adenylate cyclase activity"/>
    <property type="evidence" value="ECO:0007669"/>
    <property type="project" value="UniProtKB-ARBA"/>
</dbReference>
<dbReference type="RefSeq" id="WP_169730321.1">
    <property type="nucleotide sequence ID" value="NZ_JACHVP010000003.1"/>
</dbReference>
<dbReference type="SMART" id="SM00100">
    <property type="entry name" value="cNMP"/>
    <property type="match status" value="1"/>
</dbReference>
<dbReference type="CDD" id="cd06225">
    <property type="entry name" value="HAMP"/>
    <property type="match status" value="1"/>
</dbReference>
<dbReference type="InterPro" id="IPR029787">
    <property type="entry name" value="Nucleotide_cyclase"/>
</dbReference>
<organism evidence="10 11">
    <name type="scientific">Leifsonia aquatica</name>
    <name type="common">Corynebacterium aquaticum</name>
    <dbReference type="NCBI Taxonomy" id="144185"/>
    <lineage>
        <taxon>Bacteria</taxon>
        <taxon>Bacillati</taxon>
        <taxon>Actinomycetota</taxon>
        <taxon>Actinomycetes</taxon>
        <taxon>Micrococcales</taxon>
        <taxon>Microbacteriaceae</taxon>
        <taxon>Leifsonia</taxon>
    </lineage>
</organism>
<protein>
    <submittedName>
        <fullName evidence="10">Small-conductance mechanosensitive channel/class 3 adenylate cyclase</fullName>
    </submittedName>
</protein>
<dbReference type="InterPro" id="IPR023408">
    <property type="entry name" value="MscS_beta-dom_sf"/>
</dbReference>
<evidence type="ECO:0000256" key="5">
    <source>
        <dbReference type="SAM" id="MobiDB-lite"/>
    </source>
</evidence>
<evidence type="ECO:0000313" key="11">
    <source>
        <dbReference type="Proteomes" id="UP000538196"/>
    </source>
</evidence>
<dbReference type="PANTHER" id="PTHR45655:SF13">
    <property type="entry name" value="SOLUBLE GUANYLATE CYCLASE GCY-32-RELATED"/>
    <property type="match status" value="1"/>
</dbReference>
<feature type="domain" description="HAMP" evidence="9">
    <location>
        <begin position="470"/>
        <end position="522"/>
    </location>
</feature>
<feature type="region of interest" description="Disordered" evidence="5">
    <location>
        <begin position="1"/>
        <end position="38"/>
    </location>
</feature>
<dbReference type="InterPro" id="IPR018490">
    <property type="entry name" value="cNMP-bd_dom_sf"/>
</dbReference>
<dbReference type="InterPro" id="IPR010920">
    <property type="entry name" value="LSM_dom_sf"/>
</dbReference>
<feature type="transmembrane region" description="Helical" evidence="6">
    <location>
        <begin position="450"/>
        <end position="473"/>
    </location>
</feature>
<comment type="caution">
    <text evidence="10">The sequence shown here is derived from an EMBL/GenBank/DDBJ whole genome shotgun (WGS) entry which is preliminary data.</text>
</comment>
<evidence type="ECO:0000259" key="8">
    <source>
        <dbReference type="PROSITE" id="PS50125"/>
    </source>
</evidence>
<feature type="transmembrane region" description="Helical" evidence="6">
    <location>
        <begin position="814"/>
        <end position="839"/>
    </location>
</feature>
<keyword evidence="4 6" id="KW-0472">Membrane</keyword>
<evidence type="ECO:0000259" key="9">
    <source>
        <dbReference type="PROSITE" id="PS50885"/>
    </source>
</evidence>
<evidence type="ECO:0000256" key="4">
    <source>
        <dbReference type="ARBA" id="ARBA00023136"/>
    </source>
</evidence>
<name>A0A7W4UY91_LEIAQ</name>